<evidence type="ECO:0000313" key="9">
    <source>
        <dbReference type="Proteomes" id="UP000806522"/>
    </source>
</evidence>
<dbReference type="EMBL" id="SUYC01000008">
    <property type="protein sequence ID" value="MBE6270968.1"/>
    <property type="molecule type" value="Genomic_DNA"/>
</dbReference>
<evidence type="ECO:0000256" key="2">
    <source>
        <dbReference type="ARBA" id="ARBA00007430"/>
    </source>
</evidence>
<keyword evidence="4 7" id="KW-0812">Transmembrane</keyword>
<feature type="transmembrane region" description="Helical" evidence="7">
    <location>
        <begin position="444"/>
        <end position="465"/>
    </location>
</feature>
<comment type="subcellular location">
    <subcellularLocation>
        <location evidence="1">Cell membrane</location>
        <topology evidence="1">Multi-pass membrane protein</topology>
    </subcellularLocation>
</comment>
<dbReference type="InterPro" id="IPR050833">
    <property type="entry name" value="Poly_Biosynth_Transport"/>
</dbReference>
<keyword evidence="3" id="KW-1003">Cell membrane</keyword>
<evidence type="ECO:0000313" key="8">
    <source>
        <dbReference type="EMBL" id="MBE6270968.1"/>
    </source>
</evidence>
<evidence type="ECO:0000256" key="1">
    <source>
        <dbReference type="ARBA" id="ARBA00004651"/>
    </source>
</evidence>
<evidence type="ECO:0000256" key="7">
    <source>
        <dbReference type="SAM" id="Phobius"/>
    </source>
</evidence>
<dbReference type="PANTHER" id="PTHR30250">
    <property type="entry name" value="PST FAMILY PREDICTED COLANIC ACID TRANSPORTER"/>
    <property type="match status" value="1"/>
</dbReference>
<dbReference type="CDD" id="cd13127">
    <property type="entry name" value="MATE_tuaB_like"/>
    <property type="match status" value="1"/>
</dbReference>
<dbReference type="Pfam" id="PF13440">
    <property type="entry name" value="Polysacc_synt_3"/>
    <property type="match status" value="1"/>
</dbReference>
<dbReference type="PANTHER" id="PTHR30250:SF10">
    <property type="entry name" value="LIPOPOLYSACCHARIDE BIOSYNTHESIS PROTEIN WZXC"/>
    <property type="match status" value="1"/>
</dbReference>
<feature type="transmembrane region" description="Helical" evidence="7">
    <location>
        <begin position="216"/>
        <end position="238"/>
    </location>
</feature>
<organism evidence="8 9">
    <name type="scientific">Xylanibacter ruminicola</name>
    <name type="common">Prevotella ruminicola</name>
    <dbReference type="NCBI Taxonomy" id="839"/>
    <lineage>
        <taxon>Bacteria</taxon>
        <taxon>Pseudomonadati</taxon>
        <taxon>Bacteroidota</taxon>
        <taxon>Bacteroidia</taxon>
        <taxon>Bacteroidales</taxon>
        <taxon>Prevotellaceae</taxon>
        <taxon>Xylanibacter</taxon>
    </lineage>
</organism>
<keyword evidence="6 7" id="KW-0472">Membrane</keyword>
<feature type="transmembrane region" description="Helical" evidence="7">
    <location>
        <begin position="366"/>
        <end position="397"/>
    </location>
</feature>
<dbReference type="Proteomes" id="UP000806522">
    <property type="component" value="Unassembled WGS sequence"/>
</dbReference>
<feature type="transmembrane region" description="Helical" evidence="7">
    <location>
        <begin position="21"/>
        <end position="39"/>
    </location>
</feature>
<gene>
    <name evidence="8" type="ORF">E7101_08460</name>
</gene>
<feature type="transmembrane region" description="Helical" evidence="7">
    <location>
        <begin position="172"/>
        <end position="195"/>
    </location>
</feature>
<feature type="transmembrane region" description="Helical" evidence="7">
    <location>
        <begin position="289"/>
        <end position="308"/>
    </location>
</feature>
<feature type="transmembrane region" description="Helical" evidence="7">
    <location>
        <begin position="81"/>
        <end position="104"/>
    </location>
</feature>
<reference evidence="8" key="1">
    <citation type="submission" date="2019-04" db="EMBL/GenBank/DDBJ databases">
        <title>Evolution of Biomass-Degrading Anaerobic Consortia Revealed by Metagenomics.</title>
        <authorList>
            <person name="Peng X."/>
        </authorList>
    </citation>
    <scope>NUCLEOTIDE SEQUENCE</scope>
    <source>
        <strain evidence="8">SIG140</strain>
    </source>
</reference>
<keyword evidence="5 7" id="KW-1133">Transmembrane helix</keyword>
<evidence type="ECO:0000256" key="4">
    <source>
        <dbReference type="ARBA" id="ARBA00022692"/>
    </source>
</evidence>
<comment type="similarity">
    <text evidence="2">Belongs to the polysaccharide synthase family.</text>
</comment>
<evidence type="ECO:0000256" key="5">
    <source>
        <dbReference type="ARBA" id="ARBA00022989"/>
    </source>
</evidence>
<evidence type="ECO:0000256" key="6">
    <source>
        <dbReference type="ARBA" id="ARBA00023136"/>
    </source>
</evidence>
<name>A0A9D5P0H2_XYLRU</name>
<sequence>MADSVRSQLLNGVVWNFIEKVLIRGASFIIGIILARLLSPSDFGLIGMLAVFVAVSNVFIEGGFAKALIQRKNCQDIDFSTAFVSNVGMSLIIYVVLFFSAPLIAEFYEEPILIDLTRILSLNFVLGSFNIVQRAKLMAAVDFKSLAQINVISTVVSGCIGVLMAYCDCGVWSLVGQTLCATVVLMILFPFYSKWSPSVQFSKDSFQHLFGFGSKLMVTGVYSVALNNISTICIGRYYKSSQLGFYTRASQFSEMISTTMFDVLGTVTFPVLSHLQDDRDKLVVVYRKSLFLTALLIFPLMILCALLSRPIVIILLTEKWLPCVVLMQWLFLARMFTPLSAINMNILNAVGRSDLFMKLDFSKAPLILLILAITIPISVEAITIGSFCISFLCFFINAYLPGKMFGYGAFNMIHDWRYIFVSLGLMVLVVLAFLHFVTNVWAQLFGGGLVGLGVYIICCFVFKLIDDDVLRLLKVKK</sequence>
<dbReference type="AlphaFoldDB" id="A0A9D5P0H2"/>
<comment type="caution">
    <text evidence="8">The sequence shown here is derived from an EMBL/GenBank/DDBJ whole genome shotgun (WGS) entry which is preliminary data.</text>
</comment>
<feature type="transmembrane region" description="Helical" evidence="7">
    <location>
        <begin position="45"/>
        <end position="69"/>
    </location>
</feature>
<proteinExistence type="inferred from homology"/>
<protein>
    <submittedName>
        <fullName evidence="8">Lipopolysaccharide biosynthesis protein</fullName>
    </submittedName>
</protein>
<feature type="transmembrane region" description="Helical" evidence="7">
    <location>
        <begin position="145"/>
        <end position="166"/>
    </location>
</feature>
<dbReference type="GO" id="GO:0005886">
    <property type="term" value="C:plasma membrane"/>
    <property type="evidence" value="ECO:0007669"/>
    <property type="project" value="UniProtKB-SubCell"/>
</dbReference>
<feature type="transmembrane region" description="Helical" evidence="7">
    <location>
        <begin position="320"/>
        <end position="346"/>
    </location>
</feature>
<evidence type="ECO:0000256" key="3">
    <source>
        <dbReference type="ARBA" id="ARBA00022475"/>
    </source>
</evidence>
<accession>A0A9D5P0H2</accession>
<feature type="transmembrane region" description="Helical" evidence="7">
    <location>
        <begin position="418"/>
        <end position="438"/>
    </location>
</feature>